<gene>
    <name evidence="1" type="ORF">SDC9_71394</name>
</gene>
<dbReference type="InterPro" id="IPR008969">
    <property type="entry name" value="CarboxyPept-like_regulatory"/>
</dbReference>
<evidence type="ECO:0000313" key="1">
    <source>
        <dbReference type="EMBL" id="MPM24906.1"/>
    </source>
</evidence>
<accession>A0A644Y8L5</accession>
<reference evidence="1" key="1">
    <citation type="submission" date="2019-08" db="EMBL/GenBank/DDBJ databases">
        <authorList>
            <person name="Kucharzyk K."/>
            <person name="Murdoch R.W."/>
            <person name="Higgins S."/>
            <person name="Loffler F."/>
        </authorList>
    </citation>
    <scope>NUCLEOTIDE SEQUENCE</scope>
</reference>
<dbReference type="Gene3D" id="2.60.40.1120">
    <property type="entry name" value="Carboxypeptidase-like, regulatory domain"/>
    <property type="match status" value="1"/>
</dbReference>
<protein>
    <recommendedName>
        <fullName evidence="2">Carboxypeptidase regulatory-like domain-containing protein</fullName>
    </recommendedName>
</protein>
<name>A0A644Y8L5_9ZZZZ</name>
<dbReference type="SUPFAM" id="SSF49464">
    <property type="entry name" value="Carboxypeptidase regulatory domain-like"/>
    <property type="match status" value="1"/>
</dbReference>
<comment type="caution">
    <text evidence="1">The sequence shown here is derived from an EMBL/GenBank/DDBJ whole genome shotgun (WGS) entry which is preliminary data.</text>
</comment>
<sequence length="417" mass="44055">MILLVGSLTAISSCETSDEPTPPEPLPAKYTIKGQVLNQQNNQPLQGVMVTMGTLTATTNATGNFEFKDLTAAGKYTLAFAKADFFNATYSLEFQAAAPNHTITYNISVTMVPYVEGVTPVTPAQGGTISIGGATPAALTIPAGTTVTDANNQPVTGAINITAVVTPDVVAGTVNNPGISVLRFEPSGLQFSNPLPLLVNNPLSNSRFSNVRLEYFNESQNQWIVQSQPVTFNSAENKYTTSITHFSMYKIAYVTTRTSLGAIEENINVVDTPIENKTLTAQSVSKIKVQRKSGYIFATPIETVLANAGITGSDVATLKAMIEGMVKPYFGNTGASSSLAVVDEDISVSRTIQPNYKLVTTGRQAIDRNSFAVGIITPANTSVTVNFEVHSAGAVALFFQDILIDDHGHGSGGGGSL</sequence>
<dbReference type="Pfam" id="PF13620">
    <property type="entry name" value="CarboxypepD_reg"/>
    <property type="match status" value="1"/>
</dbReference>
<proteinExistence type="predicted"/>
<organism evidence="1">
    <name type="scientific">bioreactor metagenome</name>
    <dbReference type="NCBI Taxonomy" id="1076179"/>
    <lineage>
        <taxon>unclassified sequences</taxon>
        <taxon>metagenomes</taxon>
        <taxon>ecological metagenomes</taxon>
    </lineage>
</organism>
<dbReference type="AlphaFoldDB" id="A0A644Y8L5"/>
<dbReference type="EMBL" id="VSSQ01004370">
    <property type="protein sequence ID" value="MPM24906.1"/>
    <property type="molecule type" value="Genomic_DNA"/>
</dbReference>
<evidence type="ECO:0008006" key="2">
    <source>
        <dbReference type="Google" id="ProtNLM"/>
    </source>
</evidence>